<accession>D8U9B1</accession>
<evidence type="ECO:0000313" key="2">
    <source>
        <dbReference type="Proteomes" id="UP000001058"/>
    </source>
</evidence>
<protein>
    <submittedName>
        <fullName evidence="1">Uncharacterized protein</fullName>
    </submittedName>
</protein>
<dbReference type="InParanoid" id="D8U9B1"/>
<reference evidence="1 2" key="1">
    <citation type="journal article" date="2010" name="Science">
        <title>Genomic analysis of organismal complexity in the multicellular green alga Volvox carteri.</title>
        <authorList>
            <person name="Prochnik S.E."/>
            <person name="Umen J."/>
            <person name="Nedelcu A.M."/>
            <person name="Hallmann A."/>
            <person name="Miller S.M."/>
            <person name="Nishii I."/>
            <person name="Ferris P."/>
            <person name="Kuo A."/>
            <person name="Mitros T."/>
            <person name="Fritz-Laylin L.K."/>
            <person name="Hellsten U."/>
            <person name="Chapman J."/>
            <person name="Simakov O."/>
            <person name="Rensing S.A."/>
            <person name="Terry A."/>
            <person name="Pangilinan J."/>
            <person name="Kapitonov V."/>
            <person name="Jurka J."/>
            <person name="Salamov A."/>
            <person name="Shapiro H."/>
            <person name="Schmutz J."/>
            <person name="Grimwood J."/>
            <person name="Lindquist E."/>
            <person name="Lucas S."/>
            <person name="Grigoriev I.V."/>
            <person name="Schmitt R."/>
            <person name="Kirk D."/>
            <person name="Rokhsar D.S."/>
        </authorList>
    </citation>
    <scope>NUCLEOTIDE SEQUENCE [LARGE SCALE GENOMIC DNA]</scope>
    <source>
        <strain evidence="2">f. Nagariensis / Eve</strain>
    </source>
</reference>
<dbReference type="Proteomes" id="UP000001058">
    <property type="component" value="Unassembled WGS sequence"/>
</dbReference>
<proteinExistence type="predicted"/>
<dbReference type="eggNOG" id="ENOG502T0JI">
    <property type="taxonomic scope" value="Eukaryota"/>
</dbReference>
<dbReference type="RefSeq" id="XP_002955257.1">
    <property type="nucleotide sequence ID" value="XM_002955211.1"/>
</dbReference>
<dbReference type="OrthoDB" id="543484at2759"/>
<dbReference type="EMBL" id="GL378370">
    <property type="protein sequence ID" value="EFJ43776.1"/>
    <property type="molecule type" value="Genomic_DNA"/>
</dbReference>
<keyword evidence="2" id="KW-1185">Reference proteome</keyword>
<organism evidence="2">
    <name type="scientific">Volvox carteri f. nagariensis</name>
    <dbReference type="NCBI Taxonomy" id="3068"/>
    <lineage>
        <taxon>Eukaryota</taxon>
        <taxon>Viridiplantae</taxon>
        <taxon>Chlorophyta</taxon>
        <taxon>core chlorophytes</taxon>
        <taxon>Chlorophyceae</taxon>
        <taxon>CS clade</taxon>
        <taxon>Chlamydomonadales</taxon>
        <taxon>Volvocaceae</taxon>
        <taxon>Volvox</taxon>
    </lineage>
</organism>
<dbReference type="GeneID" id="9626304"/>
<dbReference type="KEGG" id="vcn:VOLCADRAFT_96137"/>
<sequence>MLPKSLLHIVEVYLVAVPCKPKCKESNPETRFVDTEETFQFLFFTSPLAAAAAPPLQHRIRNKPCHRMVSWVAAAAARGRGRRGQLSRRAAPSLALLLAVITGHMSQVALGQTMLLPGMGQWAQNVQNIGQQGRDALMGAMPNWGGLSLGGGLNAFNNPFMFGGGMGPLGNLFQTRDGSEYDTSVVDPNYGQPFGQPSVADQARQGLQSALSWAPRSSAEKEKKIKELQAALKGDAAIAAIVGPSLLLASSILITVSTSLSTASTSVGIAGALAGNLVGWSKWINNAEVFFLKLRSGGKHRSLLEVAGNNTDADGPEAGRYRAQLLDQLRSANDVMSAWGHQLQRARNTVQDASFLDFLRSQQSALETARKALGAVQAHPLGAALDLRSASPMGGLLHSFRGSGDDGDGAHGAGGLLGGSPIAEQIAKVVNNARNG</sequence>
<gene>
    <name evidence="1" type="ORF">VOLCADRAFT_96137</name>
</gene>
<name>D8U9B1_VOLCA</name>
<dbReference type="AlphaFoldDB" id="D8U9B1"/>
<evidence type="ECO:0000313" key="1">
    <source>
        <dbReference type="EMBL" id="EFJ43776.1"/>
    </source>
</evidence>